<dbReference type="Proteomes" id="UP000188820">
    <property type="component" value="Unassembled WGS sequence"/>
</dbReference>
<feature type="transmembrane region" description="Helical" evidence="1">
    <location>
        <begin position="287"/>
        <end position="306"/>
    </location>
</feature>
<dbReference type="EMBL" id="MLAA01000045">
    <property type="protein sequence ID" value="OOF67253.1"/>
    <property type="molecule type" value="Genomic_DNA"/>
</dbReference>
<feature type="transmembrane region" description="Helical" evidence="1">
    <location>
        <begin position="33"/>
        <end position="52"/>
    </location>
</feature>
<feature type="transmembrane region" description="Helical" evidence="1">
    <location>
        <begin position="175"/>
        <end position="193"/>
    </location>
</feature>
<name>A0ABX3KWJ1_9PAST</name>
<comment type="caution">
    <text evidence="2">The sequence shown here is derived from an EMBL/GenBank/DDBJ whole genome shotgun (WGS) entry which is preliminary data.</text>
</comment>
<keyword evidence="1" id="KW-1133">Transmembrane helix</keyword>
<keyword evidence="1" id="KW-0812">Transmembrane</keyword>
<feature type="transmembrane region" description="Helical" evidence="1">
    <location>
        <begin position="262"/>
        <end position="281"/>
    </location>
</feature>
<organism evidence="2 3">
    <name type="scientific">Rodentibacter caecimuris</name>
    <dbReference type="NCBI Taxonomy" id="1796644"/>
    <lineage>
        <taxon>Bacteria</taxon>
        <taxon>Pseudomonadati</taxon>
        <taxon>Pseudomonadota</taxon>
        <taxon>Gammaproteobacteria</taxon>
        <taxon>Pasteurellales</taxon>
        <taxon>Pasteurellaceae</taxon>
        <taxon>Rodentibacter</taxon>
    </lineage>
</organism>
<gene>
    <name evidence="2" type="ORF">BKG89_09980</name>
</gene>
<feature type="transmembrane region" description="Helical" evidence="1">
    <location>
        <begin position="5"/>
        <end position="21"/>
    </location>
</feature>
<evidence type="ECO:0000313" key="2">
    <source>
        <dbReference type="EMBL" id="OOF67253.1"/>
    </source>
</evidence>
<feature type="transmembrane region" description="Helical" evidence="1">
    <location>
        <begin position="106"/>
        <end position="131"/>
    </location>
</feature>
<protein>
    <recommendedName>
        <fullName evidence="4">O-antigen polymerase</fullName>
    </recommendedName>
</protein>
<feature type="transmembrane region" description="Helical" evidence="1">
    <location>
        <begin position="143"/>
        <end position="169"/>
    </location>
</feature>
<keyword evidence="3" id="KW-1185">Reference proteome</keyword>
<feature type="transmembrane region" description="Helical" evidence="1">
    <location>
        <begin position="313"/>
        <end position="330"/>
    </location>
</feature>
<feature type="transmembrane region" description="Helical" evidence="1">
    <location>
        <begin position="64"/>
        <end position="86"/>
    </location>
</feature>
<keyword evidence="1" id="KW-0472">Membrane</keyword>
<sequence length="343" mass="39572">PIDSIGAILVLMIISIIPLLINRTEEKGVLLMYAKILILFIFGLAIYHLFYIKDNGKERLIKDLKIGIVIQFVIGILALLGMQWFIDLGLFSHTLMPRFYGSEQEYRLYNLTSSAFFQLSLFYLFLFHFLLAYDHQKHNLNPLFLFLLLCIGLISGRTFLLLSLISIIIYFKWRYLPALTAFSILILLLAIFIPEHKYVSHALEPLINLISGAGRISSSTDTLVNNHLFMPTLKQFIQGDGYYFQIDGHYYGMTDSGFLRQVLYGGGIYLLTCMLFTFYFIRKVALNWFNGSWRFIYSTFLILTICHIKADTYAFPGLMLVLLMFLSLFGKSGKQLSLWKGKQ</sequence>
<feature type="non-terminal residue" evidence="2">
    <location>
        <position position="1"/>
    </location>
</feature>
<evidence type="ECO:0000256" key="1">
    <source>
        <dbReference type="SAM" id="Phobius"/>
    </source>
</evidence>
<dbReference type="RefSeq" id="WP_077464555.1">
    <property type="nucleotide sequence ID" value="NZ_MLAA01000045.1"/>
</dbReference>
<evidence type="ECO:0008006" key="4">
    <source>
        <dbReference type="Google" id="ProtNLM"/>
    </source>
</evidence>
<reference evidence="2 3" key="1">
    <citation type="submission" date="2016-10" db="EMBL/GenBank/DDBJ databases">
        <title>Rodentibacter gen. nov. and new species.</title>
        <authorList>
            <person name="Christensen H."/>
        </authorList>
    </citation>
    <scope>NUCLEOTIDE SEQUENCE [LARGE SCALE GENOMIC DNA]</scope>
    <source>
        <strain evidence="2 3">1998236014</strain>
    </source>
</reference>
<evidence type="ECO:0000313" key="3">
    <source>
        <dbReference type="Proteomes" id="UP000188820"/>
    </source>
</evidence>
<proteinExistence type="predicted"/>
<accession>A0ABX3KWJ1</accession>